<evidence type="ECO:0000313" key="9">
    <source>
        <dbReference type="Proteomes" id="UP000228909"/>
    </source>
</evidence>
<name>A0A2H0TJ53_9BACT</name>
<dbReference type="PROSITE" id="PS51191">
    <property type="entry name" value="FEMABX"/>
    <property type="match status" value="1"/>
</dbReference>
<dbReference type="GO" id="GO:0008360">
    <property type="term" value="P:regulation of cell shape"/>
    <property type="evidence" value="ECO:0007669"/>
    <property type="project" value="UniProtKB-KW"/>
</dbReference>
<dbReference type="PROSITE" id="PS51186">
    <property type="entry name" value="GNAT"/>
    <property type="match status" value="1"/>
</dbReference>
<keyword evidence="2" id="KW-0808">Transferase</keyword>
<sequence>MEVKEIQNKKEWEDFLLSCQDKTFLQSWNWGEFNKLMGNKIWRLGVYESDTGLTSVALVVKIQAKRGTFLVIQHGFSMSEILLNKSGSFPQGIKPYEQNREVLRKVRDKLKEIAREEGCSFIRVAPLLERSGENIKLFKDLGFREAPIHASAYEATWKLDLSLPEEELLKNMRKTTRYLIRQAQKNANIETFRRQNIDDVDIFYQIHQEVVKIQKFIPFSLEYLKNEFSAFLPDDRVSLFFGKYRGKIIAAAFVIFWSNIGFYHHAALLPKYHKIPIAYLLQWEAIKEAKKRGCKLYDFWGYVNPRENLHPPKFCFAKFRRARHPWAGPTFFKMGFGGRPYEYLKTQDFPLSKKYWLTYIFEKLRKTKRGL</sequence>
<dbReference type="Proteomes" id="UP000228909">
    <property type="component" value="Unassembled WGS sequence"/>
</dbReference>
<accession>A0A2H0TJ53</accession>
<dbReference type="AlphaFoldDB" id="A0A2H0TJ53"/>
<keyword evidence="3" id="KW-0133">Cell shape</keyword>
<evidence type="ECO:0000256" key="1">
    <source>
        <dbReference type="ARBA" id="ARBA00009943"/>
    </source>
</evidence>
<dbReference type="GO" id="GO:0016755">
    <property type="term" value="F:aminoacyltransferase activity"/>
    <property type="evidence" value="ECO:0007669"/>
    <property type="project" value="InterPro"/>
</dbReference>
<feature type="domain" description="N-acetyltransferase" evidence="7">
    <location>
        <begin position="190"/>
        <end position="356"/>
    </location>
</feature>
<protein>
    <recommendedName>
        <fullName evidence="7">N-acetyltransferase domain-containing protein</fullName>
    </recommendedName>
</protein>
<comment type="similarity">
    <text evidence="1">Belongs to the FemABX family.</text>
</comment>
<dbReference type="InterPro" id="IPR016181">
    <property type="entry name" value="Acyl_CoA_acyltransferase"/>
</dbReference>
<keyword evidence="6" id="KW-0961">Cell wall biogenesis/degradation</keyword>
<evidence type="ECO:0000256" key="4">
    <source>
        <dbReference type="ARBA" id="ARBA00022984"/>
    </source>
</evidence>
<dbReference type="Gene3D" id="3.40.630.30">
    <property type="match status" value="1"/>
</dbReference>
<comment type="caution">
    <text evidence="8">The sequence shown here is derived from an EMBL/GenBank/DDBJ whole genome shotgun (WGS) entry which is preliminary data.</text>
</comment>
<keyword evidence="5" id="KW-0012">Acyltransferase</keyword>
<organism evidence="8 9">
    <name type="scientific">Candidatus Nealsonbacteria bacterium CG10_big_fil_rev_8_21_14_0_10_37_25</name>
    <dbReference type="NCBI Taxonomy" id="1974711"/>
    <lineage>
        <taxon>Bacteria</taxon>
        <taxon>Candidatus Nealsoniibacteriota</taxon>
    </lineage>
</organism>
<dbReference type="PANTHER" id="PTHR36174">
    <property type="entry name" value="LIPID II:GLYCINE GLYCYLTRANSFERASE"/>
    <property type="match status" value="1"/>
</dbReference>
<dbReference type="InterPro" id="IPR003447">
    <property type="entry name" value="FEMABX"/>
</dbReference>
<evidence type="ECO:0000256" key="6">
    <source>
        <dbReference type="ARBA" id="ARBA00023316"/>
    </source>
</evidence>
<dbReference type="PANTHER" id="PTHR36174:SF1">
    <property type="entry name" value="LIPID II:GLYCINE GLYCYLTRANSFERASE"/>
    <property type="match status" value="1"/>
</dbReference>
<dbReference type="GO" id="GO:0071555">
    <property type="term" value="P:cell wall organization"/>
    <property type="evidence" value="ECO:0007669"/>
    <property type="project" value="UniProtKB-KW"/>
</dbReference>
<evidence type="ECO:0000256" key="2">
    <source>
        <dbReference type="ARBA" id="ARBA00022679"/>
    </source>
</evidence>
<dbReference type="InterPro" id="IPR038740">
    <property type="entry name" value="BioF2-like_GNAT_dom"/>
</dbReference>
<dbReference type="InterPro" id="IPR050644">
    <property type="entry name" value="PG_Glycine_Bridge_Synth"/>
</dbReference>
<evidence type="ECO:0000313" key="8">
    <source>
        <dbReference type="EMBL" id="PIR71586.1"/>
    </source>
</evidence>
<dbReference type="Pfam" id="PF13480">
    <property type="entry name" value="Acetyltransf_6"/>
    <property type="match status" value="1"/>
</dbReference>
<dbReference type="GO" id="GO:0016747">
    <property type="term" value="F:acyltransferase activity, transferring groups other than amino-acyl groups"/>
    <property type="evidence" value="ECO:0007669"/>
    <property type="project" value="InterPro"/>
</dbReference>
<dbReference type="EMBL" id="PFCK01000050">
    <property type="protein sequence ID" value="PIR71586.1"/>
    <property type="molecule type" value="Genomic_DNA"/>
</dbReference>
<keyword evidence="4" id="KW-0573">Peptidoglycan synthesis</keyword>
<dbReference type="InterPro" id="IPR000182">
    <property type="entry name" value="GNAT_dom"/>
</dbReference>
<gene>
    <name evidence="8" type="ORF">COU43_01805</name>
</gene>
<reference evidence="9" key="1">
    <citation type="submission" date="2017-09" db="EMBL/GenBank/DDBJ databases">
        <title>Depth-based differentiation of microbial function through sediment-hosted aquifers and enrichment of novel symbionts in the deep terrestrial subsurface.</title>
        <authorList>
            <person name="Probst A.J."/>
            <person name="Ladd B."/>
            <person name="Jarett J.K."/>
            <person name="Geller-Mcgrath D.E."/>
            <person name="Sieber C.M.K."/>
            <person name="Emerson J.B."/>
            <person name="Anantharaman K."/>
            <person name="Thomas B.C."/>
            <person name="Malmstrom R."/>
            <person name="Stieglmeier M."/>
            <person name="Klingl A."/>
            <person name="Woyke T."/>
            <person name="Ryan C.M."/>
            <person name="Banfield J.F."/>
        </authorList>
    </citation>
    <scope>NUCLEOTIDE SEQUENCE [LARGE SCALE GENOMIC DNA]</scope>
</reference>
<dbReference type="GO" id="GO:0009252">
    <property type="term" value="P:peptidoglycan biosynthetic process"/>
    <property type="evidence" value="ECO:0007669"/>
    <property type="project" value="UniProtKB-KW"/>
</dbReference>
<dbReference type="SUPFAM" id="SSF55729">
    <property type="entry name" value="Acyl-CoA N-acyltransferases (Nat)"/>
    <property type="match status" value="2"/>
</dbReference>
<evidence type="ECO:0000256" key="3">
    <source>
        <dbReference type="ARBA" id="ARBA00022960"/>
    </source>
</evidence>
<evidence type="ECO:0000256" key="5">
    <source>
        <dbReference type="ARBA" id="ARBA00023315"/>
    </source>
</evidence>
<proteinExistence type="inferred from homology"/>
<evidence type="ECO:0000259" key="7">
    <source>
        <dbReference type="PROSITE" id="PS51186"/>
    </source>
</evidence>